<reference evidence="1" key="2">
    <citation type="submission" date="2020-11" db="EMBL/GenBank/DDBJ databases">
        <authorList>
            <person name="McCartney M.A."/>
            <person name="Auch B."/>
            <person name="Kono T."/>
            <person name="Mallez S."/>
            <person name="Becker A."/>
            <person name="Gohl D.M."/>
            <person name="Silverstein K.A.T."/>
            <person name="Koren S."/>
            <person name="Bechman K.B."/>
            <person name="Herman A."/>
            <person name="Abrahante J.E."/>
            <person name="Garbe J."/>
        </authorList>
    </citation>
    <scope>NUCLEOTIDE SEQUENCE</scope>
    <source>
        <strain evidence="1">Duluth1</strain>
        <tissue evidence="1">Whole animal</tissue>
    </source>
</reference>
<evidence type="ECO:0000313" key="2">
    <source>
        <dbReference type="Proteomes" id="UP000828390"/>
    </source>
</evidence>
<sequence>MSCGMVYEKYNFLPFIGDFPSISLMQVLNGSDITYTVTEDIKGQPDLDTVSLTIGGSVSLPFSASSLSQITV</sequence>
<protein>
    <submittedName>
        <fullName evidence="1">Uncharacterized protein</fullName>
    </submittedName>
</protein>
<reference evidence="1" key="1">
    <citation type="journal article" date="2019" name="bioRxiv">
        <title>The Genome of the Zebra Mussel, Dreissena polymorpha: A Resource for Invasive Species Research.</title>
        <authorList>
            <person name="McCartney M.A."/>
            <person name="Auch B."/>
            <person name="Kono T."/>
            <person name="Mallez S."/>
            <person name="Zhang Y."/>
            <person name="Obille A."/>
            <person name="Becker A."/>
            <person name="Abrahante J.E."/>
            <person name="Garbe J."/>
            <person name="Badalamenti J.P."/>
            <person name="Herman A."/>
            <person name="Mangelson H."/>
            <person name="Liachko I."/>
            <person name="Sullivan S."/>
            <person name="Sone E.D."/>
            <person name="Koren S."/>
            <person name="Silverstein K.A.T."/>
            <person name="Beckman K.B."/>
            <person name="Gohl D.M."/>
        </authorList>
    </citation>
    <scope>NUCLEOTIDE SEQUENCE</scope>
    <source>
        <strain evidence="1">Duluth1</strain>
        <tissue evidence="1">Whole animal</tissue>
    </source>
</reference>
<keyword evidence="2" id="KW-1185">Reference proteome</keyword>
<organism evidence="1 2">
    <name type="scientific">Dreissena polymorpha</name>
    <name type="common">Zebra mussel</name>
    <name type="synonym">Mytilus polymorpha</name>
    <dbReference type="NCBI Taxonomy" id="45954"/>
    <lineage>
        <taxon>Eukaryota</taxon>
        <taxon>Metazoa</taxon>
        <taxon>Spiralia</taxon>
        <taxon>Lophotrochozoa</taxon>
        <taxon>Mollusca</taxon>
        <taxon>Bivalvia</taxon>
        <taxon>Autobranchia</taxon>
        <taxon>Heteroconchia</taxon>
        <taxon>Euheterodonta</taxon>
        <taxon>Imparidentia</taxon>
        <taxon>Neoheterodontei</taxon>
        <taxon>Myida</taxon>
        <taxon>Dreissenoidea</taxon>
        <taxon>Dreissenidae</taxon>
        <taxon>Dreissena</taxon>
    </lineage>
</organism>
<evidence type="ECO:0000313" key="1">
    <source>
        <dbReference type="EMBL" id="KAH3704529.1"/>
    </source>
</evidence>
<accession>A0A9D3YTF4</accession>
<dbReference type="Proteomes" id="UP000828390">
    <property type="component" value="Unassembled WGS sequence"/>
</dbReference>
<gene>
    <name evidence="1" type="ORF">DPMN_079585</name>
</gene>
<dbReference type="AlphaFoldDB" id="A0A9D3YTF4"/>
<dbReference type="EMBL" id="JAIWYP010000015">
    <property type="protein sequence ID" value="KAH3704529.1"/>
    <property type="molecule type" value="Genomic_DNA"/>
</dbReference>
<proteinExistence type="predicted"/>
<comment type="caution">
    <text evidence="1">The sequence shown here is derived from an EMBL/GenBank/DDBJ whole genome shotgun (WGS) entry which is preliminary data.</text>
</comment>
<name>A0A9D3YTF4_DREPO</name>